<accession>A0ABW5R2D4</accession>
<dbReference type="Proteomes" id="UP001597493">
    <property type="component" value="Unassembled WGS sequence"/>
</dbReference>
<organism evidence="1 2">
    <name type="scientific">Paenibacillus thailandensis</name>
    <dbReference type="NCBI Taxonomy" id="393250"/>
    <lineage>
        <taxon>Bacteria</taxon>
        <taxon>Bacillati</taxon>
        <taxon>Bacillota</taxon>
        <taxon>Bacilli</taxon>
        <taxon>Bacillales</taxon>
        <taxon>Paenibacillaceae</taxon>
        <taxon>Paenibacillus</taxon>
    </lineage>
</organism>
<proteinExistence type="predicted"/>
<dbReference type="RefSeq" id="WP_379277873.1">
    <property type="nucleotide sequence ID" value="NZ_JBHUGT010000016.1"/>
</dbReference>
<reference evidence="2" key="1">
    <citation type="journal article" date="2019" name="Int. J. Syst. Evol. Microbiol.">
        <title>The Global Catalogue of Microorganisms (GCM) 10K type strain sequencing project: providing services to taxonomists for standard genome sequencing and annotation.</title>
        <authorList>
            <consortium name="The Broad Institute Genomics Platform"/>
            <consortium name="The Broad Institute Genome Sequencing Center for Infectious Disease"/>
            <person name="Wu L."/>
            <person name="Ma J."/>
        </authorList>
    </citation>
    <scope>NUCLEOTIDE SEQUENCE [LARGE SCALE GENOMIC DNA]</scope>
    <source>
        <strain evidence="2">TISTR 1827</strain>
    </source>
</reference>
<dbReference type="EMBL" id="JBHUMY010000033">
    <property type="protein sequence ID" value="MFD2662877.1"/>
    <property type="molecule type" value="Genomic_DNA"/>
</dbReference>
<protein>
    <submittedName>
        <fullName evidence="1">Uncharacterized protein</fullName>
    </submittedName>
</protein>
<keyword evidence="2" id="KW-1185">Reference proteome</keyword>
<gene>
    <name evidence="1" type="ORF">ACFSW5_21715</name>
</gene>
<evidence type="ECO:0000313" key="2">
    <source>
        <dbReference type="Proteomes" id="UP001597493"/>
    </source>
</evidence>
<name>A0ABW5R2D4_9BACL</name>
<comment type="caution">
    <text evidence="1">The sequence shown here is derived from an EMBL/GenBank/DDBJ whole genome shotgun (WGS) entry which is preliminary data.</text>
</comment>
<sequence>MKASGSYAPSGCESPSGFSYVLRIEAWRGKSDLKLTHTIINQGTDAEMTDLGLEWRVSHPAGYSLGHTEGFAMPFATVDGVVQGVLSESFDDCIVG</sequence>
<evidence type="ECO:0000313" key="1">
    <source>
        <dbReference type="EMBL" id="MFD2662877.1"/>
    </source>
</evidence>